<gene>
    <name evidence="1" type="ORF">NXF25_004905</name>
</gene>
<accession>A0AAW1BWD2</accession>
<reference evidence="1 2" key="1">
    <citation type="journal article" date="2024" name="Proc. Natl. Acad. Sci. U.S.A.">
        <title>The genetic regulatory architecture and epigenomic basis for age-related changes in rattlesnake venom.</title>
        <authorList>
            <person name="Hogan M.P."/>
            <person name="Holding M.L."/>
            <person name="Nystrom G.S."/>
            <person name="Colston T.J."/>
            <person name="Bartlett D.A."/>
            <person name="Mason A.J."/>
            <person name="Ellsworth S.A."/>
            <person name="Rautsaw R.M."/>
            <person name="Lawrence K.C."/>
            <person name="Strickland J.L."/>
            <person name="He B."/>
            <person name="Fraser P."/>
            <person name="Margres M.J."/>
            <person name="Gilbert D.M."/>
            <person name="Gibbs H.L."/>
            <person name="Parkinson C.L."/>
            <person name="Rokyta D.R."/>
        </authorList>
    </citation>
    <scope>NUCLEOTIDE SEQUENCE [LARGE SCALE GENOMIC DNA]</scope>
    <source>
        <strain evidence="1">DRR0105</strain>
    </source>
</reference>
<dbReference type="EMBL" id="JAOTOJ010000002">
    <property type="protein sequence ID" value="KAK9406131.1"/>
    <property type="molecule type" value="Genomic_DNA"/>
</dbReference>
<protein>
    <submittedName>
        <fullName evidence="1">Uncharacterized protein</fullName>
    </submittedName>
</protein>
<comment type="caution">
    <text evidence="1">The sequence shown here is derived from an EMBL/GenBank/DDBJ whole genome shotgun (WGS) entry which is preliminary data.</text>
</comment>
<sequence length="12" mass="1407">MNFLDIDVPTLE</sequence>
<keyword evidence="2" id="KW-1185">Reference proteome</keyword>
<dbReference type="Proteomes" id="UP001474421">
    <property type="component" value="Unassembled WGS sequence"/>
</dbReference>
<proteinExistence type="predicted"/>
<organism evidence="1 2">
    <name type="scientific">Crotalus adamanteus</name>
    <name type="common">Eastern diamondback rattlesnake</name>
    <dbReference type="NCBI Taxonomy" id="8729"/>
    <lineage>
        <taxon>Eukaryota</taxon>
        <taxon>Metazoa</taxon>
        <taxon>Chordata</taxon>
        <taxon>Craniata</taxon>
        <taxon>Vertebrata</taxon>
        <taxon>Euteleostomi</taxon>
        <taxon>Lepidosauria</taxon>
        <taxon>Squamata</taxon>
        <taxon>Bifurcata</taxon>
        <taxon>Unidentata</taxon>
        <taxon>Episquamata</taxon>
        <taxon>Toxicofera</taxon>
        <taxon>Serpentes</taxon>
        <taxon>Colubroidea</taxon>
        <taxon>Viperidae</taxon>
        <taxon>Crotalinae</taxon>
        <taxon>Crotalus</taxon>
    </lineage>
</organism>
<name>A0AAW1BWD2_CROAD</name>
<evidence type="ECO:0000313" key="1">
    <source>
        <dbReference type="EMBL" id="KAK9406131.1"/>
    </source>
</evidence>
<evidence type="ECO:0000313" key="2">
    <source>
        <dbReference type="Proteomes" id="UP001474421"/>
    </source>
</evidence>